<keyword evidence="7" id="KW-0276">Fatty acid metabolism</keyword>
<evidence type="ECO:0000256" key="10">
    <source>
        <dbReference type="ARBA" id="ARBA00023136"/>
    </source>
</evidence>
<evidence type="ECO:0000256" key="2">
    <source>
        <dbReference type="ARBA" id="ARBA00005194"/>
    </source>
</evidence>
<keyword evidence="11" id="KW-0275">Fatty acid biosynthesis</keyword>
<evidence type="ECO:0000256" key="9">
    <source>
        <dbReference type="ARBA" id="ARBA00023098"/>
    </source>
</evidence>
<keyword evidence="5" id="KW-0444">Lipid biosynthesis</keyword>
<dbReference type="EC" id="4.2.1.134" evidence="4"/>
<evidence type="ECO:0000256" key="12">
    <source>
        <dbReference type="ARBA" id="ARBA00023239"/>
    </source>
</evidence>
<organism evidence="15">
    <name type="scientific">Arcella intermedia</name>
    <dbReference type="NCBI Taxonomy" id="1963864"/>
    <lineage>
        <taxon>Eukaryota</taxon>
        <taxon>Amoebozoa</taxon>
        <taxon>Tubulinea</taxon>
        <taxon>Elardia</taxon>
        <taxon>Arcellinida</taxon>
        <taxon>Sphaerothecina</taxon>
        <taxon>Arcellidae</taxon>
        <taxon>Arcella</taxon>
    </lineage>
</organism>
<sequence>MSLKKLYLLGFNLVSASGWGYVLFNTASALASGATPDQLWSKFGSTLILVQSLALLEVVHAKIKLVPSPVLTTLIQVSSRLLLAWAVSPNSVSAQNHWSLGLMMCSWALVEVPRYLFYALNLYLDNVPFPLFWLRYSLFAILYPTGITGELGQILSAMGDFKKSSLALWYLLFVVVILYVPGSPFMYYHMIGQRKRAFEKVKSQASTPATTQTFDGLEFPIEAATGQPSSTILNKGAMAASVKAIKPEAAKRVEDERNWRFRYDRHLIENVKLCLADPEDAIKISQAGLDYLHENFSFYRNKEQMSFKDAMTNINSTFYTGILKGEKERTTKTYTVPYKDKQLQGAELLKQLDEWAKYGTIEPEARDAIAMVVKNPEWLDLSDKYFVLLGAGSAMGPLLVLLSLGANVIAVDLNRENIWKNLFTQTKNSPGTLYYPIRKPFEEYASEDEIVKSAGCNLFTEAPEIKNWLTTIVPNEPLIVGAYAYLDGPLHVKVSVAMDGIISALCNTRASPKGPGLTIAYLCTPTDVHVITDEAYEDEKKNYRNAPLWLKVLEKLGFIHKNQIPEIPGKNGKFKIVDGLVIQQGPNYTLAKRIQHWRAVVSRSRGIPVSSNVAPSTSTVSVVSNKSFAAAYGAMHFFKPMEIFFQQTSNAVMCALLLHDIFNPESVTNPKVKLANPFELFKIGSFHGGIWRTGFHFGELGFVSALLFYLRTYAKPLAFISISTIVALVSLLVQRGLPHNWF</sequence>
<evidence type="ECO:0000256" key="5">
    <source>
        <dbReference type="ARBA" id="ARBA00022516"/>
    </source>
</evidence>
<comment type="similarity">
    <text evidence="3">Belongs to the very long-chain fatty acids dehydratase HACD family.</text>
</comment>
<evidence type="ECO:0000256" key="14">
    <source>
        <dbReference type="SAM" id="Phobius"/>
    </source>
</evidence>
<proteinExistence type="inferred from homology"/>
<evidence type="ECO:0000256" key="6">
    <source>
        <dbReference type="ARBA" id="ARBA00022692"/>
    </source>
</evidence>
<evidence type="ECO:0000313" key="15">
    <source>
        <dbReference type="EMBL" id="NDV29784.1"/>
    </source>
</evidence>
<feature type="transmembrane region" description="Helical" evidence="14">
    <location>
        <begin position="7"/>
        <end position="27"/>
    </location>
</feature>
<evidence type="ECO:0000256" key="7">
    <source>
        <dbReference type="ARBA" id="ARBA00022832"/>
    </source>
</evidence>
<evidence type="ECO:0000256" key="4">
    <source>
        <dbReference type="ARBA" id="ARBA00013122"/>
    </source>
</evidence>
<reference evidence="15" key="1">
    <citation type="journal article" date="2020" name="J. Eukaryot. Microbiol.">
        <title>De novo Sequencing, Assembly and Annotation of the Transcriptome for the Free-Living Testate Amoeba Arcella intermedia.</title>
        <authorList>
            <person name="Ribeiro G.M."/>
            <person name="Porfirio-Sousa A.L."/>
            <person name="Maurer-Alcala X.X."/>
            <person name="Katz L.A."/>
            <person name="Lahr D.J.G."/>
        </authorList>
    </citation>
    <scope>NUCLEOTIDE SEQUENCE</scope>
</reference>
<evidence type="ECO:0000256" key="13">
    <source>
        <dbReference type="ARBA" id="ARBA00036671"/>
    </source>
</evidence>
<name>A0A6B2KYF3_9EUKA</name>
<dbReference type="InterPro" id="IPR007482">
    <property type="entry name" value="Tyr_Pase-like_PTPLA"/>
</dbReference>
<dbReference type="GO" id="GO:0042761">
    <property type="term" value="P:very long-chain fatty acid biosynthetic process"/>
    <property type="evidence" value="ECO:0007669"/>
    <property type="project" value="TreeGrafter"/>
</dbReference>
<comment type="subcellular location">
    <subcellularLocation>
        <location evidence="1">Membrane</location>
        <topology evidence="1">Multi-pass membrane protein</topology>
    </subcellularLocation>
</comment>
<keyword evidence="8 14" id="KW-1133">Transmembrane helix</keyword>
<dbReference type="GO" id="GO:0030148">
    <property type="term" value="P:sphingolipid biosynthetic process"/>
    <property type="evidence" value="ECO:0007669"/>
    <property type="project" value="TreeGrafter"/>
</dbReference>
<feature type="transmembrane region" description="Helical" evidence="14">
    <location>
        <begin position="167"/>
        <end position="188"/>
    </location>
</feature>
<comment type="pathway">
    <text evidence="2">Lipid metabolism; fatty acid biosynthesis.</text>
</comment>
<protein>
    <recommendedName>
        <fullName evidence="4">very-long-chain (3R)-3-hydroxyacyl-CoA dehydratase</fullName>
        <ecNumber evidence="4">4.2.1.134</ecNumber>
    </recommendedName>
</protein>
<dbReference type="PANTHER" id="PTHR11035:SF3">
    <property type="entry name" value="VERY-LONG-CHAIN (3R)-3-HYDROXYACYL-COA DEHYDRATASE"/>
    <property type="match status" value="1"/>
</dbReference>
<feature type="transmembrane region" description="Helical" evidence="14">
    <location>
        <begin position="136"/>
        <end position="155"/>
    </location>
</feature>
<keyword evidence="9" id="KW-0443">Lipid metabolism</keyword>
<dbReference type="GO" id="GO:0030497">
    <property type="term" value="P:fatty acid elongation"/>
    <property type="evidence" value="ECO:0007669"/>
    <property type="project" value="TreeGrafter"/>
</dbReference>
<comment type="catalytic activity">
    <reaction evidence="13">
        <text>a very-long-chain (3R)-3-hydroxyacyl-CoA = a very-long-chain (2E)-enoyl-CoA + H2O</text>
        <dbReference type="Rhea" id="RHEA:45812"/>
        <dbReference type="ChEBI" id="CHEBI:15377"/>
        <dbReference type="ChEBI" id="CHEBI:83728"/>
        <dbReference type="ChEBI" id="CHEBI:85440"/>
        <dbReference type="EC" id="4.2.1.134"/>
    </reaction>
</comment>
<evidence type="ECO:0000256" key="11">
    <source>
        <dbReference type="ARBA" id="ARBA00023160"/>
    </source>
</evidence>
<keyword evidence="10 14" id="KW-0472">Membrane</keyword>
<keyword evidence="12" id="KW-0456">Lyase</keyword>
<dbReference type="EMBL" id="GIBP01000815">
    <property type="protein sequence ID" value="NDV29784.1"/>
    <property type="molecule type" value="Transcribed_RNA"/>
</dbReference>
<feature type="transmembrane region" description="Helical" evidence="14">
    <location>
        <begin position="690"/>
        <end position="710"/>
    </location>
</feature>
<dbReference type="GO" id="GO:0005789">
    <property type="term" value="C:endoplasmic reticulum membrane"/>
    <property type="evidence" value="ECO:0007669"/>
    <property type="project" value="TreeGrafter"/>
</dbReference>
<dbReference type="PANTHER" id="PTHR11035">
    <property type="entry name" value="VERY-LONG-CHAIN (3R)-3-HYDROXYACYL-COA DEHYDRATASE"/>
    <property type="match status" value="1"/>
</dbReference>
<dbReference type="GO" id="GO:0102158">
    <property type="term" value="F:very-long-chain (3R)-3-hydroxyacyl-CoA dehydratase activity"/>
    <property type="evidence" value="ECO:0007669"/>
    <property type="project" value="UniProtKB-EC"/>
</dbReference>
<dbReference type="Pfam" id="PF04387">
    <property type="entry name" value="PTPLA"/>
    <property type="match status" value="1"/>
</dbReference>
<evidence type="ECO:0000256" key="3">
    <source>
        <dbReference type="ARBA" id="ARBA00007811"/>
    </source>
</evidence>
<dbReference type="AlphaFoldDB" id="A0A6B2KYF3"/>
<keyword evidence="6 14" id="KW-0812">Transmembrane</keyword>
<dbReference type="UniPathway" id="UPA00094"/>
<evidence type="ECO:0000256" key="1">
    <source>
        <dbReference type="ARBA" id="ARBA00004141"/>
    </source>
</evidence>
<feature type="transmembrane region" description="Helical" evidence="14">
    <location>
        <begin position="717"/>
        <end position="737"/>
    </location>
</feature>
<accession>A0A6B2KYF3</accession>
<evidence type="ECO:0000256" key="8">
    <source>
        <dbReference type="ARBA" id="ARBA00022989"/>
    </source>
</evidence>